<evidence type="ECO:0000313" key="4">
    <source>
        <dbReference type="Proteomes" id="UP000492821"/>
    </source>
</evidence>
<dbReference type="AlphaFoldDB" id="A0A7E4VIK4"/>
<dbReference type="Proteomes" id="UP000492821">
    <property type="component" value="Unassembled WGS sequence"/>
</dbReference>
<evidence type="ECO:0000313" key="5">
    <source>
        <dbReference type="WBParaSite" id="Pan_g21342.t1"/>
    </source>
</evidence>
<dbReference type="InterPro" id="IPR011009">
    <property type="entry name" value="Kinase-like_dom_sf"/>
</dbReference>
<dbReference type="SUPFAM" id="SSF56112">
    <property type="entry name" value="Protein kinase-like (PK-like)"/>
    <property type="match status" value="1"/>
</dbReference>
<protein>
    <submittedName>
        <fullName evidence="5">Protein kinase domain-containing protein</fullName>
    </submittedName>
</protein>
<dbReference type="GO" id="GO:0005524">
    <property type="term" value="F:ATP binding"/>
    <property type="evidence" value="ECO:0007669"/>
    <property type="project" value="UniProtKB-KW"/>
</dbReference>
<dbReference type="InterPro" id="IPR000719">
    <property type="entry name" value="Prot_kinase_dom"/>
</dbReference>
<dbReference type="Gene3D" id="1.10.510.10">
    <property type="entry name" value="Transferase(Phosphotransferase) domain 1"/>
    <property type="match status" value="1"/>
</dbReference>
<name>A0A7E4VIK4_PANRE</name>
<dbReference type="Gene3D" id="3.30.200.20">
    <property type="entry name" value="Phosphorylase Kinase, domain 1"/>
    <property type="match status" value="1"/>
</dbReference>
<dbReference type="PROSITE" id="PS50011">
    <property type="entry name" value="PROTEIN_KINASE_DOM"/>
    <property type="match status" value="1"/>
</dbReference>
<dbReference type="PROSITE" id="PS00109">
    <property type="entry name" value="PROTEIN_KINASE_TYR"/>
    <property type="match status" value="1"/>
</dbReference>
<dbReference type="WBParaSite" id="Pan_g21342.t1">
    <property type="protein sequence ID" value="Pan_g21342.t1"/>
    <property type="gene ID" value="Pan_g21342"/>
</dbReference>
<sequence>MAELPRYRLEIFFEGGEAHVYLAVDRTTNQQVAVRILKHSLEDGFAAKRAVREVLFMKHCKHDNIINLLDVFVTSISLKPALAIVMPKKQYSLRYFNDPSNRKTWADDYLLLRVCNIIYCILSGIEYLHLNGIKHRDLSLNNIMVDDTCNATIIDFGLCRGPAQNAKITEGPTTLGYRAPEAYTSNYTQKVDLWSIGCIFYELITGEMYLRPTIKSTDVHETQLLTMISQYKSDETFIDMFKTVVSPGRHSLLEAARPTTLRRTFELIRWPEDQSGGATRDNAIDLLENLLKFNPNERCTASEALVSPFFADYGHKTTVPETKIIDLPYCRDVFKALDDIGNDINPTNDQKFINVLKQVLVDYEVQERQICIHKAHETCVNCHQIL</sequence>
<proteinExistence type="predicted"/>
<evidence type="ECO:0000256" key="1">
    <source>
        <dbReference type="ARBA" id="ARBA00022741"/>
    </source>
</evidence>
<reference evidence="5" key="2">
    <citation type="submission" date="2020-10" db="UniProtKB">
        <authorList>
            <consortium name="WormBaseParasite"/>
        </authorList>
    </citation>
    <scope>IDENTIFICATION</scope>
</reference>
<dbReference type="InterPro" id="IPR008266">
    <property type="entry name" value="Tyr_kinase_AS"/>
</dbReference>
<feature type="domain" description="Protein kinase" evidence="3">
    <location>
        <begin position="6"/>
        <end position="310"/>
    </location>
</feature>
<organism evidence="4 5">
    <name type="scientific">Panagrellus redivivus</name>
    <name type="common">Microworm</name>
    <dbReference type="NCBI Taxonomy" id="6233"/>
    <lineage>
        <taxon>Eukaryota</taxon>
        <taxon>Metazoa</taxon>
        <taxon>Ecdysozoa</taxon>
        <taxon>Nematoda</taxon>
        <taxon>Chromadorea</taxon>
        <taxon>Rhabditida</taxon>
        <taxon>Tylenchina</taxon>
        <taxon>Panagrolaimomorpha</taxon>
        <taxon>Panagrolaimoidea</taxon>
        <taxon>Panagrolaimidae</taxon>
        <taxon>Panagrellus</taxon>
    </lineage>
</organism>
<dbReference type="GO" id="GO:0004672">
    <property type="term" value="F:protein kinase activity"/>
    <property type="evidence" value="ECO:0007669"/>
    <property type="project" value="InterPro"/>
</dbReference>
<dbReference type="PANTHER" id="PTHR24055">
    <property type="entry name" value="MITOGEN-ACTIVATED PROTEIN KINASE"/>
    <property type="match status" value="1"/>
</dbReference>
<keyword evidence="4" id="KW-1185">Reference proteome</keyword>
<keyword evidence="2" id="KW-0067">ATP-binding</keyword>
<dbReference type="Pfam" id="PF00069">
    <property type="entry name" value="Pkinase"/>
    <property type="match status" value="1"/>
</dbReference>
<evidence type="ECO:0000256" key="2">
    <source>
        <dbReference type="ARBA" id="ARBA00022840"/>
    </source>
</evidence>
<keyword evidence="1" id="KW-0547">Nucleotide-binding</keyword>
<dbReference type="InterPro" id="IPR050117">
    <property type="entry name" value="MAPK"/>
</dbReference>
<evidence type="ECO:0000259" key="3">
    <source>
        <dbReference type="PROSITE" id="PS50011"/>
    </source>
</evidence>
<reference evidence="4" key="1">
    <citation type="journal article" date="2013" name="Genetics">
        <title>The draft genome and transcriptome of Panagrellus redivivus are shaped by the harsh demands of a free-living lifestyle.</title>
        <authorList>
            <person name="Srinivasan J."/>
            <person name="Dillman A.R."/>
            <person name="Macchietto M.G."/>
            <person name="Heikkinen L."/>
            <person name="Lakso M."/>
            <person name="Fracchia K.M."/>
            <person name="Antoshechkin I."/>
            <person name="Mortazavi A."/>
            <person name="Wong G."/>
            <person name="Sternberg P.W."/>
        </authorList>
    </citation>
    <scope>NUCLEOTIDE SEQUENCE [LARGE SCALE GENOMIC DNA]</scope>
    <source>
        <strain evidence="4">MT8872</strain>
    </source>
</reference>
<accession>A0A7E4VIK4</accession>